<gene>
    <name evidence="1" type="ORF">CKALI_11320</name>
</gene>
<sequence>MISDDKATEIALEIASYLQGTDFYPELISDIDAGEDESACFTAIGNLGLTKTPIPAQLLDNAVDVVKLRWESDPDVMQAIDEWKPLVNTI</sequence>
<dbReference type="KEGG" id="ckw:CKALI_11320"/>
<accession>A0A6B8W7P1</accession>
<organism evidence="1 2">
    <name type="scientific">Corynebacterium kalinowskii</name>
    <dbReference type="NCBI Taxonomy" id="2675216"/>
    <lineage>
        <taxon>Bacteria</taxon>
        <taxon>Bacillati</taxon>
        <taxon>Actinomycetota</taxon>
        <taxon>Actinomycetes</taxon>
        <taxon>Mycobacteriales</taxon>
        <taxon>Corynebacteriaceae</taxon>
        <taxon>Corynebacterium</taxon>
    </lineage>
</organism>
<proteinExistence type="predicted"/>
<evidence type="ECO:0000313" key="2">
    <source>
        <dbReference type="Proteomes" id="UP000427071"/>
    </source>
</evidence>
<dbReference type="RefSeq" id="WP_156193431.1">
    <property type="nucleotide sequence ID" value="NZ_CP046452.1"/>
</dbReference>
<keyword evidence="2" id="KW-1185">Reference proteome</keyword>
<reference evidence="2" key="1">
    <citation type="submission" date="2019-11" db="EMBL/GenBank/DDBJ databases">
        <title>Complete genome sequence of Corynebacterium kalinowskii 1959, a novel Corynebacterium species isolated from soil of a small paddock in Vilsendorf, Germany.</title>
        <authorList>
            <person name="Schaffert L."/>
            <person name="Ruwe M."/>
            <person name="Milse J."/>
            <person name="Hanuschka K."/>
            <person name="Ortseifen V."/>
            <person name="Droste J."/>
            <person name="Brandt D."/>
            <person name="Schlueter L."/>
            <person name="Kutter Y."/>
            <person name="Vinke S."/>
            <person name="Viehoefer P."/>
            <person name="Jacob L."/>
            <person name="Luebke N.-C."/>
            <person name="Schulte-Berndt E."/>
            <person name="Hain C."/>
            <person name="Linder M."/>
            <person name="Schmidt P."/>
            <person name="Wollenschlaeger L."/>
            <person name="Luttermann T."/>
            <person name="Thieme E."/>
            <person name="Hassa J."/>
            <person name="Haak M."/>
            <person name="Wittchen M."/>
            <person name="Mentz A."/>
            <person name="Persicke M."/>
            <person name="Busche T."/>
            <person name="Ruckert C."/>
        </authorList>
    </citation>
    <scope>NUCLEOTIDE SEQUENCE [LARGE SCALE GENOMIC DNA]</scope>
    <source>
        <strain evidence="2">1959</strain>
    </source>
</reference>
<name>A0A6B8W7P1_9CORY</name>
<protein>
    <submittedName>
        <fullName evidence="1">Uncharacterized protein</fullName>
    </submittedName>
</protein>
<dbReference type="EMBL" id="CP046452">
    <property type="protein sequence ID" value="QGU03108.1"/>
    <property type="molecule type" value="Genomic_DNA"/>
</dbReference>
<dbReference type="Proteomes" id="UP000427071">
    <property type="component" value="Chromosome"/>
</dbReference>
<evidence type="ECO:0000313" key="1">
    <source>
        <dbReference type="EMBL" id="QGU03108.1"/>
    </source>
</evidence>
<dbReference type="AlphaFoldDB" id="A0A6B8W7P1"/>